<dbReference type="Gene3D" id="3.40.50.300">
    <property type="entry name" value="P-loop containing nucleotide triphosphate hydrolases"/>
    <property type="match status" value="2"/>
</dbReference>
<evidence type="ECO:0000256" key="4">
    <source>
        <dbReference type="ARBA" id="ARBA00022737"/>
    </source>
</evidence>
<dbReference type="PANTHER" id="PTHR43790:SF3">
    <property type="entry name" value="D-ALLOSE IMPORT ATP-BINDING PROTEIN ALSA-RELATED"/>
    <property type="match status" value="1"/>
</dbReference>
<keyword evidence="3" id="KW-0762">Sugar transport</keyword>
<accession>A0ABT0ZXJ6</accession>
<proteinExistence type="predicted"/>
<keyword evidence="1" id="KW-0813">Transport</keyword>
<organism evidence="10 11">
    <name type="scientific">Pseudonocardia humida</name>
    <dbReference type="NCBI Taxonomy" id="2800819"/>
    <lineage>
        <taxon>Bacteria</taxon>
        <taxon>Bacillati</taxon>
        <taxon>Actinomycetota</taxon>
        <taxon>Actinomycetes</taxon>
        <taxon>Pseudonocardiales</taxon>
        <taxon>Pseudonocardiaceae</taxon>
        <taxon>Pseudonocardia</taxon>
    </lineage>
</organism>
<dbReference type="InterPro" id="IPR003593">
    <property type="entry name" value="AAA+_ATPase"/>
</dbReference>
<keyword evidence="6 10" id="KW-0067">ATP-binding</keyword>
<dbReference type="InterPro" id="IPR017871">
    <property type="entry name" value="ABC_transporter-like_CS"/>
</dbReference>
<dbReference type="GO" id="GO:0005524">
    <property type="term" value="F:ATP binding"/>
    <property type="evidence" value="ECO:0007669"/>
    <property type="project" value="UniProtKB-KW"/>
</dbReference>
<dbReference type="RefSeq" id="WP_252437285.1">
    <property type="nucleotide sequence ID" value="NZ_JAGSOV010000022.1"/>
</dbReference>
<dbReference type="InterPro" id="IPR027417">
    <property type="entry name" value="P-loop_NTPase"/>
</dbReference>
<dbReference type="PROSITE" id="PS50893">
    <property type="entry name" value="ABC_TRANSPORTER_2"/>
    <property type="match status" value="2"/>
</dbReference>
<sequence length="506" mass="53976">MATIELHDVRHAFGGNPVLRGVSIEWDAGEVLALMGANGAGKSTLIKVLAGVHPLQHGRISVDGASPDPADGPQAARRLGIETVHQRIDEGVVPGLSVAENLLFERIAQGDLPAVGSLRRLLPAAREVAAGLGLDWSDAVLRGDVHELGIADQQLVLLARALSRRPKLLVLDEPTSALSGAETERLFGVIDDMRRGGVAVLYVSHRIGEIERLADRIAVLRDGSIRSEQTRPYDWQAAVRDMLGERGARELAEVHDRRGDEVALELRGVRLFAGAAPFDLELRRGEVTGVVGLLGAGKSELAMGVFGAEPFAAGTMRLGDEPYAPTSPAAAVAREVYLVPEDRAAQAMLPGWSIARTASLPFLRALSPRGVLRRGEERADGRDVIDRFDVVASSEDQGVDALSGGNQQKVVVGRWLRGQPRVMLLDEPFRGIDIGARHDLSRRVRELAAGGSAVVVLAADVDEVLEVADRVVVLAEGVPRLDARTAGVSRDLIVARMAALDGEDVA</sequence>
<evidence type="ECO:0000256" key="5">
    <source>
        <dbReference type="ARBA" id="ARBA00022741"/>
    </source>
</evidence>
<dbReference type="CDD" id="cd03215">
    <property type="entry name" value="ABC_Carb_Monos_II"/>
    <property type="match status" value="1"/>
</dbReference>
<dbReference type="EMBL" id="JAGSOV010000022">
    <property type="protein sequence ID" value="MCO1655465.1"/>
    <property type="molecule type" value="Genomic_DNA"/>
</dbReference>
<evidence type="ECO:0000256" key="8">
    <source>
        <dbReference type="ARBA" id="ARBA00023136"/>
    </source>
</evidence>
<dbReference type="SMART" id="SM00382">
    <property type="entry name" value="AAA"/>
    <property type="match status" value="2"/>
</dbReference>
<keyword evidence="7" id="KW-1278">Translocase</keyword>
<protein>
    <submittedName>
        <fullName evidence="10">Sugar ABC transporter ATP-binding protein</fullName>
    </submittedName>
</protein>
<dbReference type="CDD" id="cd03216">
    <property type="entry name" value="ABC_Carb_Monos_I"/>
    <property type="match status" value="1"/>
</dbReference>
<evidence type="ECO:0000313" key="11">
    <source>
        <dbReference type="Proteomes" id="UP001165283"/>
    </source>
</evidence>
<evidence type="ECO:0000256" key="1">
    <source>
        <dbReference type="ARBA" id="ARBA00022448"/>
    </source>
</evidence>
<evidence type="ECO:0000256" key="2">
    <source>
        <dbReference type="ARBA" id="ARBA00022475"/>
    </source>
</evidence>
<dbReference type="Proteomes" id="UP001165283">
    <property type="component" value="Unassembled WGS sequence"/>
</dbReference>
<dbReference type="Pfam" id="PF00005">
    <property type="entry name" value="ABC_tran"/>
    <property type="match status" value="2"/>
</dbReference>
<evidence type="ECO:0000259" key="9">
    <source>
        <dbReference type="PROSITE" id="PS50893"/>
    </source>
</evidence>
<feature type="domain" description="ABC transporter" evidence="9">
    <location>
        <begin position="257"/>
        <end position="501"/>
    </location>
</feature>
<keyword evidence="11" id="KW-1185">Reference proteome</keyword>
<dbReference type="PANTHER" id="PTHR43790">
    <property type="entry name" value="CARBOHYDRATE TRANSPORT ATP-BINDING PROTEIN MG119-RELATED"/>
    <property type="match status" value="1"/>
</dbReference>
<name>A0ABT0ZXJ6_9PSEU</name>
<comment type="caution">
    <text evidence="10">The sequence shown here is derived from an EMBL/GenBank/DDBJ whole genome shotgun (WGS) entry which is preliminary data.</text>
</comment>
<feature type="domain" description="ABC transporter" evidence="9">
    <location>
        <begin position="4"/>
        <end position="247"/>
    </location>
</feature>
<keyword evidence="5" id="KW-0547">Nucleotide-binding</keyword>
<dbReference type="SUPFAM" id="SSF52540">
    <property type="entry name" value="P-loop containing nucleoside triphosphate hydrolases"/>
    <property type="match status" value="2"/>
</dbReference>
<evidence type="ECO:0000256" key="3">
    <source>
        <dbReference type="ARBA" id="ARBA00022597"/>
    </source>
</evidence>
<keyword evidence="2" id="KW-1003">Cell membrane</keyword>
<keyword evidence="8" id="KW-0472">Membrane</keyword>
<dbReference type="InterPro" id="IPR050107">
    <property type="entry name" value="ABC_carbohydrate_import_ATPase"/>
</dbReference>
<evidence type="ECO:0000313" key="10">
    <source>
        <dbReference type="EMBL" id="MCO1655465.1"/>
    </source>
</evidence>
<keyword evidence="4" id="KW-0677">Repeat</keyword>
<dbReference type="InterPro" id="IPR003439">
    <property type="entry name" value="ABC_transporter-like_ATP-bd"/>
</dbReference>
<evidence type="ECO:0000256" key="7">
    <source>
        <dbReference type="ARBA" id="ARBA00022967"/>
    </source>
</evidence>
<reference evidence="10" key="1">
    <citation type="submission" date="2021-04" db="EMBL/GenBank/DDBJ databases">
        <title>Pseudonocardia sp. nov., isolated from sandy soil of mangrove forest.</title>
        <authorList>
            <person name="Zan Z."/>
            <person name="Huang R."/>
            <person name="Liu W."/>
        </authorList>
    </citation>
    <scope>NUCLEOTIDE SEQUENCE</scope>
    <source>
        <strain evidence="10">S2-4</strain>
    </source>
</reference>
<evidence type="ECO:0000256" key="6">
    <source>
        <dbReference type="ARBA" id="ARBA00022840"/>
    </source>
</evidence>
<gene>
    <name evidence="10" type="ORF">KDL28_10410</name>
</gene>
<dbReference type="PROSITE" id="PS00211">
    <property type="entry name" value="ABC_TRANSPORTER_1"/>
    <property type="match status" value="1"/>
</dbReference>